<evidence type="ECO:0000256" key="2">
    <source>
        <dbReference type="ARBA" id="ARBA00022598"/>
    </source>
</evidence>
<evidence type="ECO:0000259" key="3">
    <source>
        <dbReference type="Pfam" id="PF00501"/>
    </source>
</evidence>
<dbReference type="PROSITE" id="PS00455">
    <property type="entry name" value="AMP_BINDING"/>
    <property type="match status" value="1"/>
</dbReference>
<feature type="domain" description="AMP-binding enzyme C-terminal" evidence="4">
    <location>
        <begin position="414"/>
        <end position="489"/>
    </location>
</feature>
<reference evidence="5 6" key="1">
    <citation type="submission" date="2019-07" db="EMBL/GenBank/DDBJ databases">
        <title>Qingshengfaniella alkalisoli gen. nov., sp. nov., isolated from saline soil.</title>
        <authorList>
            <person name="Xu L."/>
            <person name="Huang X.-X."/>
            <person name="Sun J.-Q."/>
        </authorList>
    </citation>
    <scope>NUCLEOTIDE SEQUENCE [LARGE SCALE GENOMIC DNA]</scope>
    <source>
        <strain evidence="5 6">DSM 27279</strain>
    </source>
</reference>
<dbReference type="Pfam" id="PF00501">
    <property type="entry name" value="AMP-binding"/>
    <property type="match status" value="1"/>
</dbReference>
<dbReference type="RefSeq" id="WP_143949411.1">
    <property type="nucleotide sequence ID" value="NZ_BAABMB010000001.1"/>
</dbReference>
<evidence type="ECO:0000256" key="1">
    <source>
        <dbReference type="ARBA" id="ARBA00006432"/>
    </source>
</evidence>
<evidence type="ECO:0000313" key="6">
    <source>
        <dbReference type="Proteomes" id="UP000318405"/>
    </source>
</evidence>
<feature type="domain" description="AMP-dependent synthetase/ligase" evidence="3">
    <location>
        <begin position="7"/>
        <end position="355"/>
    </location>
</feature>
<keyword evidence="2" id="KW-0436">Ligase</keyword>
<dbReference type="PANTHER" id="PTHR43201">
    <property type="entry name" value="ACYL-COA SYNTHETASE"/>
    <property type="match status" value="1"/>
</dbReference>
<comment type="similarity">
    <text evidence="1">Belongs to the ATP-dependent AMP-binding enzyme family.</text>
</comment>
<organism evidence="5 6">
    <name type="scientific">Verticiella sediminum</name>
    <dbReference type="NCBI Taxonomy" id="1247510"/>
    <lineage>
        <taxon>Bacteria</taxon>
        <taxon>Pseudomonadati</taxon>
        <taxon>Pseudomonadota</taxon>
        <taxon>Betaproteobacteria</taxon>
        <taxon>Burkholderiales</taxon>
        <taxon>Alcaligenaceae</taxon>
        <taxon>Verticiella</taxon>
    </lineage>
</organism>
<dbReference type="PANTHER" id="PTHR43201:SF5">
    <property type="entry name" value="MEDIUM-CHAIN ACYL-COA LIGASE ACSF2, MITOCHONDRIAL"/>
    <property type="match status" value="1"/>
</dbReference>
<dbReference type="Gene3D" id="3.30.300.30">
    <property type="match status" value="1"/>
</dbReference>
<dbReference type="Proteomes" id="UP000318405">
    <property type="component" value="Unassembled WGS sequence"/>
</dbReference>
<keyword evidence="6" id="KW-1185">Reference proteome</keyword>
<dbReference type="NCBIfam" id="NF009071">
    <property type="entry name" value="PRK12406.1"/>
    <property type="match status" value="1"/>
</dbReference>
<proteinExistence type="inferred from homology"/>
<dbReference type="GO" id="GO:0006631">
    <property type="term" value="P:fatty acid metabolic process"/>
    <property type="evidence" value="ECO:0007669"/>
    <property type="project" value="TreeGrafter"/>
</dbReference>
<sequence>MASIYLDERSVSREEVLARAARGARLLHEAGVREGDAVALLLRNDFAFFEAMQATAALGAYAVPINWHGKPDEVLYVIGDAQPKVLIAHADLLATVRQELPADLAVFVVPTPPELLERFGLPLAAGRPAPGERAWQAAADACAPWDGPAVKLRSSMIYTSGTTGRPKGVQREPATAEQVAANAALLRQVWGVEPGMRALIAGPMYHASPNSYARQVLPAAERIVLQSRFDAEDTLATIARHGITHAVMVPTMFVRILKLPEAVRRKYDVSSLRWVVHTGAPCPREVKQALMDWWGPVVYETYGGTEVGTATLSTPQDWLAHPGSVGRPVPGARIAIYGDDGVPVADGVPGEIFVKVDAHPDFTYLHDDDKRRAAERDGLISVGDVGYLQDGLLYICDRRSDMVISAGVNIYPAEVEAALAQCPGVQDCAVFGIPDDEFGEVLAAAIELLPHSDATEAELRGYLAEKLAKYKIPRKFDFYERLPREESGKIFKRKLRAPYWEAAGRRI</sequence>
<dbReference type="OrthoDB" id="9766486at2"/>
<dbReference type="AlphaFoldDB" id="A0A556AJF7"/>
<dbReference type="Gene3D" id="3.40.50.12780">
    <property type="entry name" value="N-terminal domain of ligase-like"/>
    <property type="match status" value="1"/>
</dbReference>
<evidence type="ECO:0000313" key="5">
    <source>
        <dbReference type="EMBL" id="TSH93044.1"/>
    </source>
</evidence>
<comment type="caution">
    <text evidence="5">The sequence shown here is derived from an EMBL/GenBank/DDBJ whole genome shotgun (WGS) entry which is preliminary data.</text>
</comment>
<dbReference type="EMBL" id="VLTJ01000029">
    <property type="protein sequence ID" value="TSH93044.1"/>
    <property type="molecule type" value="Genomic_DNA"/>
</dbReference>
<accession>A0A556AJF7</accession>
<dbReference type="GO" id="GO:0031956">
    <property type="term" value="F:medium-chain fatty acid-CoA ligase activity"/>
    <property type="evidence" value="ECO:0007669"/>
    <property type="project" value="TreeGrafter"/>
</dbReference>
<name>A0A556AJF7_9BURK</name>
<dbReference type="InterPro" id="IPR045851">
    <property type="entry name" value="AMP-bd_C_sf"/>
</dbReference>
<dbReference type="Pfam" id="PF13193">
    <property type="entry name" value="AMP-binding_C"/>
    <property type="match status" value="1"/>
</dbReference>
<dbReference type="InterPro" id="IPR000873">
    <property type="entry name" value="AMP-dep_synth/lig_dom"/>
</dbReference>
<gene>
    <name evidence="5" type="ORF">FOZ76_16805</name>
</gene>
<evidence type="ECO:0000259" key="4">
    <source>
        <dbReference type="Pfam" id="PF13193"/>
    </source>
</evidence>
<dbReference type="SUPFAM" id="SSF56801">
    <property type="entry name" value="Acetyl-CoA synthetase-like"/>
    <property type="match status" value="1"/>
</dbReference>
<protein>
    <submittedName>
        <fullName evidence="5">AMP-binding protein</fullName>
    </submittedName>
</protein>
<dbReference type="InterPro" id="IPR020845">
    <property type="entry name" value="AMP-binding_CS"/>
</dbReference>
<dbReference type="InterPro" id="IPR042099">
    <property type="entry name" value="ANL_N_sf"/>
</dbReference>
<dbReference type="InterPro" id="IPR025110">
    <property type="entry name" value="AMP-bd_C"/>
</dbReference>